<accession>A0A7W8L8X0</accession>
<dbReference type="GO" id="GO:0003858">
    <property type="term" value="F:3-hydroxybutyrate dehydrogenase activity"/>
    <property type="evidence" value="ECO:0007669"/>
    <property type="project" value="UniProtKB-EC"/>
</dbReference>
<dbReference type="PROSITE" id="PS00061">
    <property type="entry name" value="ADH_SHORT"/>
    <property type="match status" value="1"/>
</dbReference>
<dbReference type="InterPro" id="IPR002347">
    <property type="entry name" value="SDR_fam"/>
</dbReference>
<dbReference type="NCBIfam" id="TIGR01963">
    <property type="entry name" value="PHB_DH"/>
    <property type="match status" value="1"/>
</dbReference>
<dbReference type="PANTHER" id="PTHR42879">
    <property type="entry name" value="3-OXOACYL-(ACYL-CARRIER-PROTEIN) REDUCTASE"/>
    <property type="match status" value="1"/>
</dbReference>
<dbReference type="FunFam" id="3.40.50.720:FF:000084">
    <property type="entry name" value="Short-chain dehydrogenase reductase"/>
    <property type="match status" value="1"/>
</dbReference>
<dbReference type="CDD" id="cd05233">
    <property type="entry name" value="SDR_c"/>
    <property type="match status" value="1"/>
</dbReference>
<dbReference type="EMBL" id="JACHDE010000009">
    <property type="protein sequence ID" value="MBB5402576.1"/>
    <property type="molecule type" value="Genomic_DNA"/>
</dbReference>
<dbReference type="PRINTS" id="PR00081">
    <property type="entry name" value="GDHRDH"/>
</dbReference>
<dbReference type="Pfam" id="PF00106">
    <property type="entry name" value="adh_short"/>
    <property type="match status" value="1"/>
</dbReference>
<comment type="similarity">
    <text evidence="1 2">Belongs to the short-chain dehydrogenases/reductases (SDR) family.</text>
</comment>
<comment type="caution">
    <text evidence="3">The sequence shown here is derived from an EMBL/GenBank/DDBJ whole genome shotgun (WGS) entry which is preliminary data.</text>
</comment>
<dbReference type="NCBIfam" id="NF009093">
    <property type="entry name" value="PRK12429.1"/>
    <property type="match status" value="1"/>
</dbReference>
<dbReference type="InterPro" id="IPR050259">
    <property type="entry name" value="SDR"/>
</dbReference>
<dbReference type="SUPFAM" id="SSF51735">
    <property type="entry name" value="NAD(P)-binding Rossmann-fold domains"/>
    <property type="match status" value="1"/>
</dbReference>
<dbReference type="AlphaFoldDB" id="A0A7W8L8X0"/>
<protein>
    <submittedName>
        <fullName evidence="3">3-hydroxybutyrate dehydrogenase</fullName>
        <ecNumber evidence="3">1.1.1.30</ecNumber>
    </submittedName>
</protein>
<dbReference type="InterPro" id="IPR020904">
    <property type="entry name" value="Sc_DH/Rdtase_CS"/>
</dbReference>
<sequence length="304" mass="32338">MADLRLELWRSCIRLSQGALGAKRVRGTFELSQSIWEMLMSMLNKSLTGRVALVTGAASGIGKQIALTLSAAGAAVAIADLNQGGANAVAEEINQAGGKSIGVAMDVTKEDAVNQGFDTVSAELGLVDILISNAGIQIVNPIENYAFSDWKNMQAIHVDGAFLTTKAALKHMYKDDRGGVVIYMGSVHSHEASPLKSAYVTAKHALLGLARVLAKEGAKHNVRSHVVCPGFVRTPLVDKQIPEQAKELGISEEEVVKRVMLGNTVDGVFTTVDDVAQTVLFLSAFSSAALTGQSFIVSHGWYMQ</sequence>
<evidence type="ECO:0000313" key="4">
    <source>
        <dbReference type="Proteomes" id="UP000592820"/>
    </source>
</evidence>
<evidence type="ECO:0000256" key="1">
    <source>
        <dbReference type="ARBA" id="ARBA00006484"/>
    </source>
</evidence>
<dbReference type="EC" id="1.1.1.30" evidence="3"/>
<evidence type="ECO:0000256" key="2">
    <source>
        <dbReference type="RuleBase" id="RU000363"/>
    </source>
</evidence>
<reference evidence="3 4" key="1">
    <citation type="submission" date="2020-08" db="EMBL/GenBank/DDBJ databases">
        <title>Genomic Encyclopedia of Type Strains, Phase IV (KMG-V): Genome sequencing to study the core and pangenomes of soil and plant-associated prokaryotes.</title>
        <authorList>
            <person name="Whitman W."/>
        </authorList>
    </citation>
    <scope>NUCLEOTIDE SEQUENCE [LARGE SCALE GENOMIC DNA]</scope>
    <source>
        <strain evidence="3 4">JPY162</strain>
    </source>
</reference>
<evidence type="ECO:0000313" key="3">
    <source>
        <dbReference type="EMBL" id="MBB5402576.1"/>
    </source>
</evidence>
<dbReference type="GO" id="GO:0032787">
    <property type="term" value="P:monocarboxylic acid metabolic process"/>
    <property type="evidence" value="ECO:0007669"/>
    <property type="project" value="UniProtKB-ARBA"/>
</dbReference>
<proteinExistence type="inferred from homology"/>
<gene>
    <name evidence="3" type="ORF">HDG41_004662</name>
</gene>
<name>A0A7W8L8X0_9BURK</name>
<dbReference type="PANTHER" id="PTHR42879:SF2">
    <property type="entry name" value="3-OXOACYL-[ACYL-CARRIER-PROTEIN] REDUCTASE FABG"/>
    <property type="match status" value="1"/>
</dbReference>
<keyword evidence="3" id="KW-0560">Oxidoreductase</keyword>
<dbReference type="NCBIfam" id="NF009931">
    <property type="entry name" value="PRK13394.1"/>
    <property type="match status" value="1"/>
</dbReference>
<dbReference type="PRINTS" id="PR00080">
    <property type="entry name" value="SDRFAMILY"/>
</dbReference>
<dbReference type="Gene3D" id="3.40.50.720">
    <property type="entry name" value="NAD(P)-binding Rossmann-like Domain"/>
    <property type="match status" value="1"/>
</dbReference>
<organism evidence="3 4">
    <name type="scientific">Paraburkholderia youngii</name>
    <dbReference type="NCBI Taxonomy" id="2782701"/>
    <lineage>
        <taxon>Bacteria</taxon>
        <taxon>Pseudomonadati</taxon>
        <taxon>Pseudomonadota</taxon>
        <taxon>Betaproteobacteria</taxon>
        <taxon>Burkholderiales</taxon>
        <taxon>Burkholderiaceae</taxon>
        <taxon>Paraburkholderia</taxon>
    </lineage>
</organism>
<dbReference type="InterPro" id="IPR011294">
    <property type="entry name" value="3-OHbutyrate_DH"/>
</dbReference>
<dbReference type="Proteomes" id="UP000592820">
    <property type="component" value="Unassembled WGS sequence"/>
</dbReference>
<dbReference type="InterPro" id="IPR036291">
    <property type="entry name" value="NAD(P)-bd_dom_sf"/>
</dbReference>